<keyword evidence="3" id="KW-1185">Reference proteome</keyword>
<dbReference type="EMBL" id="JABWDY010006094">
    <property type="protein sequence ID" value="KAF5203905.1"/>
    <property type="molecule type" value="Genomic_DNA"/>
</dbReference>
<name>A0A7J6X4Z9_THATH</name>
<organism evidence="2 3">
    <name type="scientific">Thalictrum thalictroides</name>
    <name type="common">Rue-anemone</name>
    <name type="synonym">Anemone thalictroides</name>
    <dbReference type="NCBI Taxonomy" id="46969"/>
    <lineage>
        <taxon>Eukaryota</taxon>
        <taxon>Viridiplantae</taxon>
        <taxon>Streptophyta</taxon>
        <taxon>Embryophyta</taxon>
        <taxon>Tracheophyta</taxon>
        <taxon>Spermatophyta</taxon>
        <taxon>Magnoliopsida</taxon>
        <taxon>Ranunculales</taxon>
        <taxon>Ranunculaceae</taxon>
        <taxon>Thalictroideae</taxon>
        <taxon>Thalictrum</taxon>
    </lineage>
</organism>
<sequence length="90" mass="10131">MFWCVLHNSILTKDILIRRGTIVDPICSTCSLLEETISHAFVHCPQALQLWFEVFKPHAGSYSLIPTSDSVEELLKAWPTAIGLHLGKRV</sequence>
<comment type="caution">
    <text evidence="2">The sequence shown here is derived from an EMBL/GenBank/DDBJ whole genome shotgun (WGS) entry which is preliminary data.</text>
</comment>
<dbReference type="OrthoDB" id="1714893at2759"/>
<protein>
    <recommendedName>
        <fullName evidence="1">Reverse transcriptase zinc-binding domain-containing protein</fullName>
    </recommendedName>
</protein>
<reference evidence="2 3" key="1">
    <citation type="submission" date="2020-06" db="EMBL/GenBank/DDBJ databases">
        <title>Transcriptomic and genomic resources for Thalictrum thalictroides and T. hernandezii: Facilitating candidate gene discovery in an emerging model plant lineage.</title>
        <authorList>
            <person name="Arias T."/>
            <person name="Riano-Pachon D.M."/>
            <person name="Di Stilio V.S."/>
        </authorList>
    </citation>
    <scope>NUCLEOTIDE SEQUENCE [LARGE SCALE GENOMIC DNA]</scope>
    <source>
        <strain evidence="3">cv. WT478/WT964</strain>
        <tissue evidence="2">Leaves</tissue>
    </source>
</reference>
<feature type="domain" description="Reverse transcriptase zinc-binding" evidence="1">
    <location>
        <begin position="2"/>
        <end position="51"/>
    </location>
</feature>
<gene>
    <name evidence="2" type="ORF">FRX31_006508</name>
</gene>
<evidence type="ECO:0000313" key="3">
    <source>
        <dbReference type="Proteomes" id="UP000554482"/>
    </source>
</evidence>
<dbReference type="Proteomes" id="UP000554482">
    <property type="component" value="Unassembled WGS sequence"/>
</dbReference>
<evidence type="ECO:0000259" key="1">
    <source>
        <dbReference type="Pfam" id="PF13966"/>
    </source>
</evidence>
<proteinExistence type="predicted"/>
<evidence type="ECO:0000313" key="2">
    <source>
        <dbReference type="EMBL" id="KAF5203905.1"/>
    </source>
</evidence>
<dbReference type="AlphaFoldDB" id="A0A7J6X4Z9"/>
<dbReference type="InterPro" id="IPR026960">
    <property type="entry name" value="RVT-Znf"/>
</dbReference>
<dbReference type="Pfam" id="PF13966">
    <property type="entry name" value="zf-RVT"/>
    <property type="match status" value="1"/>
</dbReference>
<accession>A0A7J6X4Z9</accession>